<proteinExistence type="predicted"/>
<feature type="transmembrane region" description="Helical" evidence="1">
    <location>
        <begin position="118"/>
        <end position="143"/>
    </location>
</feature>
<feature type="transmembrane region" description="Helical" evidence="1">
    <location>
        <begin position="93"/>
        <end position="112"/>
    </location>
</feature>
<feature type="transmembrane region" description="Helical" evidence="1">
    <location>
        <begin position="155"/>
        <end position="176"/>
    </location>
</feature>
<evidence type="ECO:0000313" key="2">
    <source>
        <dbReference type="EMBL" id="NYJ77218.1"/>
    </source>
</evidence>
<dbReference type="EMBL" id="JACCFY010000001">
    <property type="protein sequence ID" value="NYJ77218.1"/>
    <property type="molecule type" value="Genomic_DNA"/>
</dbReference>
<dbReference type="RefSeq" id="WP_179540731.1">
    <property type="nucleotide sequence ID" value="NZ_BAAALL010000004.1"/>
</dbReference>
<gene>
    <name evidence="2" type="ORF">HNR09_000629</name>
</gene>
<organism evidence="2 3">
    <name type="scientific">Nesterenkonia xinjiangensis</name>
    <dbReference type="NCBI Taxonomy" id="225327"/>
    <lineage>
        <taxon>Bacteria</taxon>
        <taxon>Bacillati</taxon>
        <taxon>Actinomycetota</taxon>
        <taxon>Actinomycetes</taxon>
        <taxon>Micrococcales</taxon>
        <taxon>Micrococcaceae</taxon>
        <taxon>Nesterenkonia</taxon>
    </lineage>
</organism>
<evidence type="ECO:0000313" key="3">
    <source>
        <dbReference type="Proteomes" id="UP000535437"/>
    </source>
</evidence>
<feature type="transmembrane region" description="Helical" evidence="1">
    <location>
        <begin position="290"/>
        <end position="307"/>
    </location>
</feature>
<dbReference type="AlphaFoldDB" id="A0A7Z0GLT2"/>
<comment type="caution">
    <text evidence="2">The sequence shown here is derived from an EMBL/GenBank/DDBJ whole genome shotgun (WGS) entry which is preliminary data.</text>
</comment>
<feature type="transmembrane region" description="Helical" evidence="1">
    <location>
        <begin position="182"/>
        <end position="201"/>
    </location>
</feature>
<keyword evidence="1" id="KW-0472">Membrane</keyword>
<feature type="transmembrane region" description="Helical" evidence="1">
    <location>
        <begin position="319"/>
        <end position="337"/>
    </location>
</feature>
<keyword evidence="1" id="KW-1133">Transmembrane helix</keyword>
<accession>A0A7Z0GLT2</accession>
<sequence length="348" mass="38730">MDEVATMFRQARGERADEDWARSAAARLMLDGVREPLVRDGLVALVPVIEESQEPATTLFGSPVEWAQERHAAWRSDGVHTTRPSGPASVGEFVHGVSIGAAIAAPILALLQMMADGWVIDFTLALVAFPLLISLGILGFPAAWNWCLRRRTRGATIAIAVVSLIGYSSVVAGILYLAHDVVLWNGSGFWMFAVATGYAILASLTRRAWPASDPKAPDEYVEDDSEWKRSLAAYLRERDDIQEFRIQAIIDDAETHSAESGKSLQEEFGAPASYATRFAPRLEVSTRRRAWAWTMLLLPPIVVFLLYGLEDGWHWQNRFLPLVLWFLAAVFMAATTWRQAIQHSRDHT</sequence>
<evidence type="ECO:0000256" key="1">
    <source>
        <dbReference type="SAM" id="Phobius"/>
    </source>
</evidence>
<keyword evidence="1" id="KW-0812">Transmembrane</keyword>
<dbReference type="Proteomes" id="UP000535437">
    <property type="component" value="Unassembled WGS sequence"/>
</dbReference>
<keyword evidence="3" id="KW-1185">Reference proteome</keyword>
<reference evidence="2 3" key="1">
    <citation type="submission" date="2020-07" db="EMBL/GenBank/DDBJ databases">
        <title>Sequencing the genomes of 1000 actinobacteria strains.</title>
        <authorList>
            <person name="Klenk H.-P."/>
        </authorList>
    </citation>
    <scope>NUCLEOTIDE SEQUENCE [LARGE SCALE GENOMIC DNA]</scope>
    <source>
        <strain evidence="2 3">DSM 15475</strain>
    </source>
</reference>
<protein>
    <submittedName>
        <fullName evidence="2">Drug/metabolite transporter (DMT)-like permease</fullName>
    </submittedName>
</protein>
<name>A0A7Z0GLT2_9MICC</name>